<dbReference type="RefSeq" id="YP_009204501.1">
    <property type="nucleotide sequence ID" value="NC_028865.1"/>
</dbReference>
<dbReference type="Proteomes" id="UP000203853">
    <property type="component" value="Segment"/>
</dbReference>
<organism evidence="1 2">
    <name type="scientific">Tsukamurella phage TIN2</name>
    <dbReference type="NCBI Taxonomy" id="1636545"/>
    <lineage>
        <taxon>Viruses</taxon>
        <taxon>Duplodnaviria</taxon>
        <taxon>Heunggongvirae</taxon>
        <taxon>Uroviricota</taxon>
        <taxon>Caudoviricetes</taxon>
        <taxon>Tinduovirus</taxon>
        <taxon>Tinduovirus TIN2</taxon>
    </lineage>
</organism>
<reference evidence="1 2" key="1">
    <citation type="journal article" date="2015" name="Appl. Environ. Microbiol.">
        <title>Three of a Kind: Genetically Similar Tsukamurella Phages TIN2, TIN3, and TIN4.</title>
        <authorList>
            <person name="Dyson Z.A."/>
            <person name="Tucci J."/>
            <person name="Seviour R.J."/>
            <person name="Petrovski S."/>
        </authorList>
    </citation>
    <scope>NUCLEOTIDE SEQUENCE [LARGE SCALE GENOMIC DNA]</scope>
</reference>
<protein>
    <submittedName>
        <fullName evidence="1">Uncharacterized protein</fullName>
    </submittedName>
</protein>
<dbReference type="GeneID" id="26631027"/>
<accession>A0A0K0N595</accession>
<gene>
    <name evidence="1" type="ORF">TIN2_66</name>
</gene>
<proteinExistence type="predicted"/>
<keyword evidence="2" id="KW-1185">Reference proteome</keyword>
<dbReference type="EMBL" id="KR011062">
    <property type="protein sequence ID" value="AKJ71756.1"/>
    <property type="molecule type" value="Genomic_DNA"/>
</dbReference>
<evidence type="ECO:0000313" key="2">
    <source>
        <dbReference type="Proteomes" id="UP000203853"/>
    </source>
</evidence>
<dbReference type="OrthoDB" id="39906at10239"/>
<dbReference type="KEGG" id="vg:26631027"/>
<name>A0A0K0N595_9CAUD</name>
<sequence length="55" mass="6286">MNVFDFKDAIMKLMAKNKSGTQKILFVDRANGEVYEAIGFKYSDKTNIVEIQPVE</sequence>
<evidence type="ECO:0000313" key="1">
    <source>
        <dbReference type="EMBL" id="AKJ71756.1"/>
    </source>
</evidence>